<comment type="caution">
    <text evidence="2">The sequence shown here is derived from an EMBL/GenBank/DDBJ whole genome shotgun (WGS) entry which is preliminary data.</text>
</comment>
<reference evidence="2 3" key="1">
    <citation type="submission" date="2019-04" db="EMBL/GenBank/DDBJ databases">
        <title>Cohnella sp. nov. isolated from preserved vegetables.</title>
        <authorList>
            <person name="Lin S.-Y."/>
            <person name="Hung M.-H."/>
            <person name="Young C.-C."/>
        </authorList>
    </citation>
    <scope>NUCLEOTIDE SEQUENCE [LARGE SCALE GENOMIC DNA]</scope>
    <source>
        <strain evidence="2 3">CC-MHH1044</strain>
    </source>
</reference>
<dbReference type="OrthoDB" id="2627698at2"/>
<evidence type="ECO:0000259" key="1">
    <source>
        <dbReference type="Pfam" id="PF12728"/>
    </source>
</evidence>
<feature type="domain" description="Helix-turn-helix" evidence="1">
    <location>
        <begin position="80"/>
        <end position="125"/>
    </location>
</feature>
<accession>A0A4S4C8V6</accession>
<proteinExistence type="predicted"/>
<protein>
    <submittedName>
        <fullName evidence="2">Helix-turn-helix domain-containing protein</fullName>
    </submittedName>
</protein>
<gene>
    <name evidence="2" type="ORF">E6C55_00230</name>
</gene>
<keyword evidence="3" id="KW-1185">Reference proteome</keyword>
<evidence type="ECO:0000313" key="3">
    <source>
        <dbReference type="Proteomes" id="UP000310636"/>
    </source>
</evidence>
<dbReference type="Proteomes" id="UP000310636">
    <property type="component" value="Unassembled WGS sequence"/>
</dbReference>
<evidence type="ECO:0000313" key="2">
    <source>
        <dbReference type="EMBL" id="THF84451.1"/>
    </source>
</evidence>
<name>A0A4S4C8V6_9BACL</name>
<dbReference type="RefSeq" id="WP_136367766.1">
    <property type="nucleotide sequence ID" value="NZ_SSOB01000001.1"/>
</dbReference>
<dbReference type="EMBL" id="SSOB01000001">
    <property type="protein sequence ID" value="THF84451.1"/>
    <property type="molecule type" value="Genomic_DNA"/>
</dbReference>
<dbReference type="InterPro" id="IPR041657">
    <property type="entry name" value="HTH_17"/>
</dbReference>
<dbReference type="Pfam" id="PF12728">
    <property type="entry name" value="HTH_17"/>
    <property type="match status" value="1"/>
</dbReference>
<dbReference type="AlphaFoldDB" id="A0A4S4C8V6"/>
<sequence length="165" mass="19020">MTTKQEIQHRLDQLIIRADPSIAIELRELKRQIADSKEIGVSILSISSEKLKKTMAGSGQLRSRRPHNVLKEVLLPNEDYYTVEEVAKRFGVTRQAVHKWISMEKIKYLAPTDGKKKGYLIPKNQFKLEKSRSAEFRKRRNAIFGEGELSLTDAHDVFRNGEVEE</sequence>
<organism evidence="2 3">
    <name type="scientific">Cohnella fermenti</name>
    <dbReference type="NCBI Taxonomy" id="2565925"/>
    <lineage>
        <taxon>Bacteria</taxon>
        <taxon>Bacillati</taxon>
        <taxon>Bacillota</taxon>
        <taxon>Bacilli</taxon>
        <taxon>Bacillales</taxon>
        <taxon>Paenibacillaceae</taxon>
        <taxon>Cohnella</taxon>
    </lineage>
</organism>